<dbReference type="KEGG" id="lch:Lcho_3833"/>
<dbReference type="Pfam" id="PF00571">
    <property type="entry name" value="CBS"/>
    <property type="match status" value="1"/>
</dbReference>
<keyword evidence="5 9" id="KW-0129">CBS domain</keyword>
<dbReference type="InterPro" id="IPR000644">
    <property type="entry name" value="CBS_dom"/>
</dbReference>
<dbReference type="SUPFAM" id="SSF54631">
    <property type="entry name" value="CBS-domain pair"/>
    <property type="match status" value="1"/>
</dbReference>
<dbReference type="Pfam" id="PF21917">
    <property type="entry name" value="NMB0537_N"/>
    <property type="match status" value="1"/>
</dbReference>
<evidence type="ECO:0000256" key="8">
    <source>
        <dbReference type="ARBA" id="ARBA00040729"/>
    </source>
</evidence>
<keyword evidence="3" id="KW-0677">Repeat</keyword>
<dbReference type="PROSITE" id="PS51371">
    <property type="entry name" value="CBS"/>
    <property type="match status" value="1"/>
</dbReference>
<dbReference type="SMART" id="SM01091">
    <property type="entry name" value="CorC_HlyC"/>
    <property type="match status" value="1"/>
</dbReference>
<evidence type="ECO:0000256" key="2">
    <source>
        <dbReference type="ARBA" id="ARBA00022448"/>
    </source>
</evidence>
<dbReference type="PANTHER" id="PTHR22777">
    <property type="entry name" value="HEMOLYSIN-RELATED"/>
    <property type="match status" value="1"/>
</dbReference>
<feature type="region of interest" description="Disordered" evidence="10">
    <location>
        <begin position="1"/>
        <end position="31"/>
    </location>
</feature>
<evidence type="ECO:0000256" key="7">
    <source>
        <dbReference type="ARBA" id="ARBA00037273"/>
    </source>
</evidence>
<dbReference type="GO" id="GO:0050660">
    <property type="term" value="F:flavin adenine dinucleotide binding"/>
    <property type="evidence" value="ECO:0007669"/>
    <property type="project" value="InterPro"/>
</dbReference>
<feature type="compositionally biased region" description="Basic and acidic residues" evidence="10">
    <location>
        <begin position="20"/>
        <end position="31"/>
    </location>
</feature>
<evidence type="ECO:0000256" key="4">
    <source>
        <dbReference type="ARBA" id="ARBA00022842"/>
    </source>
</evidence>
<protein>
    <recommendedName>
        <fullName evidence="8">Magnesium and cobalt efflux protein CorC</fullName>
    </recommendedName>
</protein>
<dbReference type="Gene3D" id="3.30.465.10">
    <property type="match status" value="1"/>
</dbReference>
<feature type="domain" description="CBS" evidence="11">
    <location>
        <begin position="152"/>
        <end position="209"/>
    </location>
</feature>
<dbReference type="HOGENOM" id="CLU_015237_3_0_4"/>
<accession>B1Y6Q9</accession>
<evidence type="ECO:0000256" key="3">
    <source>
        <dbReference type="ARBA" id="ARBA00022737"/>
    </source>
</evidence>
<organism evidence="12 13">
    <name type="scientific">Leptothrix cholodnii (strain ATCC 51168 / LMG 8142 / SP-6)</name>
    <name type="common">Leptothrix discophora (strain SP-6)</name>
    <dbReference type="NCBI Taxonomy" id="395495"/>
    <lineage>
        <taxon>Bacteria</taxon>
        <taxon>Pseudomonadati</taxon>
        <taxon>Pseudomonadota</taxon>
        <taxon>Betaproteobacteria</taxon>
        <taxon>Burkholderiales</taxon>
        <taxon>Sphaerotilaceae</taxon>
        <taxon>Leptothrix</taxon>
    </lineage>
</organism>
<evidence type="ECO:0000256" key="10">
    <source>
        <dbReference type="SAM" id="MobiDB-lite"/>
    </source>
</evidence>
<keyword evidence="2" id="KW-0813">Transport</keyword>
<dbReference type="FunFam" id="3.10.580.10:FF:000002">
    <property type="entry name" value="Magnesium/cobalt efflux protein CorC"/>
    <property type="match status" value="1"/>
</dbReference>
<dbReference type="CDD" id="cd04590">
    <property type="entry name" value="CBS_pair_CorC_HlyC_assoc"/>
    <property type="match status" value="1"/>
</dbReference>
<dbReference type="InterPro" id="IPR054115">
    <property type="entry name" value="CorC_N"/>
</dbReference>
<dbReference type="InterPro" id="IPR005170">
    <property type="entry name" value="Transptr-assoc_dom"/>
</dbReference>
<dbReference type="Pfam" id="PF03471">
    <property type="entry name" value="CorC_HlyC"/>
    <property type="match status" value="1"/>
</dbReference>
<keyword evidence="13" id="KW-1185">Reference proteome</keyword>
<dbReference type="InterPro" id="IPR036318">
    <property type="entry name" value="FAD-bd_PCMH-like_sf"/>
</dbReference>
<dbReference type="EMBL" id="CP001013">
    <property type="protein sequence ID" value="ACB36087.1"/>
    <property type="molecule type" value="Genomic_DNA"/>
</dbReference>
<evidence type="ECO:0000313" key="12">
    <source>
        <dbReference type="EMBL" id="ACB36087.1"/>
    </source>
</evidence>
<dbReference type="PANTHER" id="PTHR22777:SF27">
    <property type="entry name" value="MAGNESIUM AND COBALT EFFLUX PROTEIN CORC"/>
    <property type="match status" value="1"/>
</dbReference>
<dbReference type="AlphaFoldDB" id="B1Y6Q9"/>
<keyword evidence="6" id="KW-0170">Cobalt</keyword>
<keyword evidence="4" id="KW-0460">Magnesium</keyword>
<dbReference type="InterPro" id="IPR046342">
    <property type="entry name" value="CBS_dom_sf"/>
</dbReference>
<sequence>MNFRNFRHLAVSDPQPGSRASREPGRNSPNDRRTLFERVLEFISPGPDSTDELIETLADAEQRELIDPESRSMLEGVIRMAGLTAGDVLVAAPRMDLLDIASPYDELLAEVIDCAHSRFPVYEGERENIIGILLAKDLLKLQRAPELNLRTLLRPAMFVPESKGLNELLRDFRSNRNHLALVVDEFGRLAGLITIEDVLEEIVGEIQDEFDDENAESGIYTLADGSQRVAGDADIGAVNATFATELPSNGFETIGGLVAHELGRVPRRGESVRIDALVFTVMLARGGAVRWFKVTRAPVAPEADSN</sequence>
<evidence type="ECO:0000313" key="13">
    <source>
        <dbReference type="Proteomes" id="UP000001693"/>
    </source>
</evidence>
<comment type="function">
    <text evidence="7">Plays a role in the transport of magnesium and cobalt ions.</text>
</comment>
<dbReference type="SUPFAM" id="SSF56176">
    <property type="entry name" value="FAD-binding/transporter-associated domain-like"/>
    <property type="match status" value="1"/>
</dbReference>
<dbReference type="InterPro" id="IPR044751">
    <property type="entry name" value="Ion_transp-like_CBS"/>
</dbReference>
<reference evidence="12 13" key="1">
    <citation type="submission" date="2008-03" db="EMBL/GenBank/DDBJ databases">
        <title>Complete sequence of Leptothrix cholodnii SP-6.</title>
        <authorList>
            <consortium name="US DOE Joint Genome Institute"/>
            <person name="Copeland A."/>
            <person name="Lucas S."/>
            <person name="Lapidus A."/>
            <person name="Glavina del Rio T."/>
            <person name="Dalin E."/>
            <person name="Tice H."/>
            <person name="Bruce D."/>
            <person name="Goodwin L."/>
            <person name="Pitluck S."/>
            <person name="Chertkov O."/>
            <person name="Brettin T."/>
            <person name="Detter J.C."/>
            <person name="Han C."/>
            <person name="Kuske C.R."/>
            <person name="Schmutz J."/>
            <person name="Larimer F."/>
            <person name="Land M."/>
            <person name="Hauser L."/>
            <person name="Kyrpides N."/>
            <person name="Lykidis A."/>
            <person name="Emerson D."/>
            <person name="Richardson P."/>
        </authorList>
    </citation>
    <scope>NUCLEOTIDE SEQUENCE [LARGE SCALE GENOMIC DNA]</scope>
    <source>
        <strain evidence="13">ATCC 51168 / LMG 8142 / SP-6</strain>
    </source>
</reference>
<dbReference type="Proteomes" id="UP000001693">
    <property type="component" value="Chromosome"/>
</dbReference>
<evidence type="ECO:0000256" key="5">
    <source>
        <dbReference type="ARBA" id="ARBA00023122"/>
    </source>
</evidence>
<dbReference type="InterPro" id="IPR016169">
    <property type="entry name" value="FAD-bd_PCMH_sub2"/>
</dbReference>
<dbReference type="STRING" id="395495.Lcho_3833"/>
<gene>
    <name evidence="12" type="ordered locus">Lcho_3833</name>
</gene>
<dbReference type="GO" id="GO:0005886">
    <property type="term" value="C:plasma membrane"/>
    <property type="evidence" value="ECO:0007669"/>
    <property type="project" value="TreeGrafter"/>
</dbReference>
<dbReference type="SMART" id="SM00116">
    <property type="entry name" value="CBS"/>
    <property type="match status" value="2"/>
</dbReference>
<proteinExistence type="inferred from homology"/>
<dbReference type="Gene3D" id="3.10.580.10">
    <property type="entry name" value="CBS-domain"/>
    <property type="match status" value="1"/>
</dbReference>
<evidence type="ECO:0000259" key="11">
    <source>
        <dbReference type="PROSITE" id="PS51371"/>
    </source>
</evidence>
<evidence type="ECO:0000256" key="9">
    <source>
        <dbReference type="PROSITE-ProRule" id="PRU00703"/>
    </source>
</evidence>
<evidence type="ECO:0000256" key="6">
    <source>
        <dbReference type="ARBA" id="ARBA00023285"/>
    </source>
</evidence>
<dbReference type="eggNOG" id="COG4535">
    <property type="taxonomic scope" value="Bacteria"/>
</dbReference>
<comment type="similarity">
    <text evidence="1">Belongs to the UPF0053 family.</text>
</comment>
<name>B1Y6Q9_LEPCP</name>
<evidence type="ECO:0000256" key="1">
    <source>
        <dbReference type="ARBA" id="ARBA00006337"/>
    </source>
</evidence>